<dbReference type="EMBL" id="EQ974729">
    <property type="protein sequence ID" value="EEF28256.1"/>
    <property type="molecule type" value="Genomic_DNA"/>
</dbReference>
<evidence type="ECO:0000313" key="2">
    <source>
        <dbReference type="EMBL" id="EEF28256.1"/>
    </source>
</evidence>
<gene>
    <name evidence="2" type="ORF">RCOM_0002710</name>
</gene>
<name>B9T7A9_RICCO</name>
<keyword evidence="1" id="KW-1133">Transmembrane helix</keyword>
<dbReference type="AlphaFoldDB" id="B9T7A9"/>
<evidence type="ECO:0008006" key="4">
    <source>
        <dbReference type="Google" id="ProtNLM"/>
    </source>
</evidence>
<dbReference type="PANTHER" id="PTHR33116:SF80">
    <property type="entry name" value="REVERSE TRANSCRIPTASE ZINC-BINDING DOMAIN-CONTAINING PROTEIN"/>
    <property type="match status" value="1"/>
</dbReference>
<feature type="transmembrane region" description="Helical" evidence="1">
    <location>
        <begin position="133"/>
        <end position="158"/>
    </location>
</feature>
<evidence type="ECO:0000313" key="3">
    <source>
        <dbReference type="Proteomes" id="UP000008311"/>
    </source>
</evidence>
<dbReference type="InParanoid" id="B9T7A9"/>
<dbReference type="PANTHER" id="PTHR33116">
    <property type="entry name" value="REVERSE TRANSCRIPTASE ZINC-BINDING DOMAIN-CONTAINING PROTEIN-RELATED-RELATED"/>
    <property type="match status" value="1"/>
</dbReference>
<keyword evidence="1" id="KW-0812">Transmembrane</keyword>
<keyword evidence="1" id="KW-0472">Membrane</keyword>
<proteinExistence type="predicted"/>
<keyword evidence="3" id="KW-1185">Reference proteome</keyword>
<dbReference type="Proteomes" id="UP000008311">
    <property type="component" value="Unassembled WGS sequence"/>
</dbReference>
<accession>B9T7A9</accession>
<evidence type="ECO:0000256" key="1">
    <source>
        <dbReference type="SAM" id="Phobius"/>
    </source>
</evidence>
<protein>
    <recommendedName>
        <fullName evidence="4">Reverse transcriptase domain-containing protein</fullName>
    </recommendedName>
</protein>
<organism evidence="2 3">
    <name type="scientific">Ricinus communis</name>
    <name type="common">Castor bean</name>
    <dbReference type="NCBI Taxonomy" id="3988"/>
    <lineage>
        <taxon>Eukaryota</taxon>
        <taxon>Viridiplantae</taxon>
        <taxon>Streptophyta</taxon>
        <taxon>Embryophyta</taxon>
        <taxon>Tracheophyta</taxon>
        <taxon>Spermatophyta</taxon>
        <taxon>Magnoliopsida</taxon>
        <taxon>eudicotyledons</taxon>
        <taxon>Gunneridae</taxon>
        <taxon>Pentapetalae</taxon>
        <taxon>rosids</taxon>
        <taxon>fabids</taxon>
        <taxon>Malpighiales</taxon>
        <taxon>Euphorbiaceae</taxon>
        <taxon>Acalyphoideae</taxon>
        <taxon>Acalypheae</taxon>
        <taxon>Ricinus</taxon>
    </lineage>
</organism>
<reference evidence="3" key="1">
    <citation type="journal article" date="2010" name="Nat. Biotechnol.">
        <title>Draft genome sequence of the oilseed species Ricinus communis.</title>
        <authorList>
            <person name="Chan A.P."/>
            <person name="Crabtree J."/>
            <person name="Zhao Q."/>
            <person name="Lorenzi H."/>
            <person name="Orvis J."/>
            <person name="Puiu D."/>
            <person name="Melake-Berhan A."/>
            <person name="Jones K.M."/>
            <person name="Redman J."/>
            <person name="Chen G."/>
            <person name="Cahoon E.B."/>
            <person name="Gedil M."/>
            <person name="Stanke M."/>
            <person name="Haas B.J."/>
            <person name="Wortman J.R."/>
            <person name="Fraser-Liggett C.M."/>
            <person name="Ravel J."/>
            <person name="Rabinowicz P.D."/>
        </authorList>
    </citation>
    <scope>NUCLEOTIDE SEQUENCE [LARGE SCALE GENOMIC DNA]</scope>
    <source>
        <strain evidence="3">cv. Hale</strain>
    </source>
</reference>
<sequence>MYAGNGVKVPSQFLYADEILIFGKASISNIRLLAHIFAIYGSLSGQMVNWEKSQIFLGAPICQWRSSQLPQVSDMKLGSLPFTYLGIHLFKGAPKSIHLQSIADKIYSKMEGWKGSLLSMIWKHFIPPSRSVLFWKIFMMIFFGIRVSLSLPAAVYVYKIMKR</sequence>